<feature type="domain" description="Retrotransposon gag" evidence="1">
    <location>
        <begin position="2"/>
        <end position="91"/>
    </location>
</feature>
<sequence>MVAMNLEGKALQWHQIFMRSRITRELPAWEEYIKELASRFGGCWYDDSMGELKALKQEGSVLEYQEQFEKLLNRVELPEDYATNCFLSGLKTEIQLAIGGEETRALKLPGRKKTVLNEIGGEMVRHYCPPLTRLKVEKLQKNTPGNHSGGCHLRRWMKKGKGLCFWCDEKFEVGHRCRNKQLFRLEVCTEEEDEEVEVESEEEGGVSQGNLAHISLNAMT</sequence>
<protein>
    <recommendedName>
        <fullName evidence="1">Retrotransposon gag domain-containing protein</fullName>
    </recommendedName>
</protein>
<name>A0ABM4UEB4_COFAR</name>
<dbReference type="InterPro" id="IPR005162">
    <property type="entry name" value="Retrotrans_gag_dom"/>
</dbReference>
<dbReference type="GeneID" id="140006855"/>
<accession>A0ABM4UEB4</accession>
<dbReference type="Proteomes" id="UP001652660">
    <property type="component" value="Chromosome 5e"/>
</dbReference>
<proteinExistence type="predicted"/>
<keyword evidence="2" id="KW-1185">Reference proteome</keyword>
<reference evidence="3" key="1">
    <citation type="submission" date="2025-08" db="UniProtKB">
        <authorList>
            <consortium name="RefSeq"/>
        </authorList>
    </citation>
    <scope>IDENTIFICATION</scope>
    <source>
        <tissue evidence="3">Leaves</tissue>
    </source>
</reference>
<gene>
    <name evidence="3" type="primary">LOC140006855</name>
</gene>
<evidence type="ECO:0000313" key="2">
    <source>
        <dbReference type="Proteomes" id="UP001652660"/>
    </source>
</evidence>
<organism evidence="2 3">
    <name type="scientific">Coffea arabica</name>
    <name type="common">Arabian coffee</name>
    <dbReference type="NCBI Taxonomy" id="13443"/>
    <lineage>
        <taxon>Eukaryota</taxon>
        <taxon>Viridiplantae</taxon>
        <taxon>Streptophyta</taxon>
        <taxon>Embryophyta</taxon>
        <taxon>Tracheophyta</taxon>
        <taxon>Spermatophyta</taxon>
        <taxon>Magnoliopsida</taxon>
        <taxon>eudicotyledons</taxon>
        <taxon>Gunneridae</taxon>
        <taxon>Pentapetalae</taxon>
        <taxon>asterids</taxon>
        <taxon>lamiids</taxon>
        <taxon>Gentianales</taxon>
        <taxon>Rubiaceae</taxon>
        <taxon>Ixoroideae</taxon>
        <taxon>Gardenieae complex</taxon>
        <taxon>Bertiereae - Coffeeae clade</taxon>
        <taxon>Coffeeae</taxon>
        <taxon>Coffea</taxon>
    </lineage>
</organism>
<evidence type="ECO:0000313" key="3">
    <source>
        <dbReference type="RefSeq" id="XP_071905623.1"/>
    </source>
</evidence>
<evidence type="ECO:0000259" key="1">
    <source>
        <dbReference type="Pfam" id="PF03732"/>
    </source>
</evidence>
<dbReference type="RefSeq" id="XP_071905623.1">
    <property type="nucleotide sequence ID" value="XM_072049522.1"/>
</dbReference>
<dbReference type="Pfam" id="PF03732">
    <property type="entry name" value="Retrotrans_gag"/>
    <property type="match status" value="1"/>
</dbReference>